<dbReference type="AlphaFoldDB" id="A0A543KHJ9"/>
<comment type="caution">
    <text evidence="1">The sequence shown here is derived from an EMBL/GenBank/DDBJ whole genome shotgun (WGS) entry which is preliminary data.</text>
</comment>
<keyword evidence="2" id="KW-1185">Reference proteome</keyword>
<dbReference type="EMBL" id="VFPT01000001">
    <property type="protein sequence ID" value="TQM94550.1"/>
    <property type="molecule type" value="Genomic_DNA"/>
</dbReference>
<proteinExistence type="predicted"/>
<name>A0A543KHJ9_9RHOB</name>
<dbReference type="RefSeq" id="WP_142083334.1">
    <property type="nucleotide sequence ID" value="NZ_VFPT01000001.1"/>
</dbReference>
<evidence type="ECO:0000313" key="1">
    <source>
        <dbReference type="EMBL" id="TQM94550.1"/>
    </source>
</evidence>
<sequence>MTLQKRIDRLEGATAKPASGPCAIVREIMKPSATGSELVALMLRPLDGGGVVHIDRNPGEDETALRERFAAMCAT</sequence>
<reference evidence="1 2" key="1">
    <citation type="submission" date="2019-06" db="EMBL/GenBank/DDBJ databases">
        <title>Genomic Encyclopedia of Archaeal and Bacterial Type Strains, Phase II (KMG-II): from individual species to whole genera.</title>
        <authorList>
            <person name="Goeker M."/>
        </authorList>
    </citation>
    <scope>NUCLEOTIDE SEQUENCE [LARGE SCALE GENOMIC DNA]</scope>
    <source>
        <strain evidence="1 2">DSM 18423</strain>
    </source>
</reference>
<protein>
    <submittedName>
        <fullName evidence="1">Uncharacterized protein</fullName>
    </submittedName>
</protein>
<organism evidence="1 2">
    <name type="scientific">Roseinatronobacter monicus</name>
    <dbReference type="NCBI Taxonomy" id="393481"/>
    <lineage>
        <taxon>Bacteria</taxon>
        <taxon>Pseudomonadati</taxon>
        <taxon>Pseudomonadota</taxon>
        <taxon>Alphaproteobacteria</taxon>
        <taxon>Rhodobacterales</taxon>
        <taxon>Paracoccaceae</taxon>
        <taxon>Roseinatronobacter</taxon>
    </lineage>
</organism>
<dbReference type="Proteomes" id="UP000320582">
    <property type="component" value="Unassembled WGS sequence"/>
</dbReference>
<evidence type="ECO:0000313" key="2">
    <source>
        <dbReference type="Proteomes" id="UP000320582"/>
    </source>
</evidence>
<accession>A0A543KHJ9</accession>
<gene>
    <name evidence="1" type="ORF">BD293_3231</name>
</gene>